<proteinExistence type="predicted"/>
<feature type="compositionally biased region" description="Acidic residues" evidence="1">
    <location>
        <begin position="323"/>
        <end position="332"/>
    </location>
</feature>
<protein>
    <recommendedName>
        <fullName evidence="2">LYR motif-containing protein Cup1-like N-terminal domain-containing protein</fullName>
    </recommendedName>
</protein>
<sequence>MPPPPQNPTPLYRSLLREITYLFDTTARTVLPTYIRQSFTCHRSVPSSPRLTTYLKLGRRTHSLFIRANAGDPKACIAILRWTYARRGRPRRESLQPLTTVELEDPLIPNEPQTRVPVILPQLKALARVQQGRVKRLTPDIPKTNIYGKPFPLRREANIRKKVYREAISRMLPPVEEGEMRWLEMLVMGELDMPVVKRRTRPLGEGEMDQGEVRRREVLSRVDGHYITKQFRRRLYTQILAESPRLFYEVEEGEESKDDGDSEESEDDEESEDEESEDEESEDEESEDDERGGSGVKEESRKPGKWKAQFSPLGRGKKPVMGLEEEFDEDEEDRAKSVHSGGRGTPGLVGMKKREKVKGDV</sequence>
<dbReference type="CDD" id="cd20273">
    <property type="entry name" value="Complex1_LYR_unchar"/>
    <property type="match status" value="1"/>
</dbReference>
<feature type="domain" description="LYR motif-containing protein Cup1-like N-terminal" evidence="2">
    <location>
        <begin position="11"/>
        <end position="94"/>
    </location>
</feature>
<evidence type="ECO:0000313" key="3">
    <source>
        <dbReference type="EMBL" id="RPB23232.1"/>
    </source>
</evidence>
<dbReference type="Proteomes" id="UP000267821">
    <property type="component" value="Unassembled WGS sequence"/>
</dbReference>
<dbReference type="InterPro" id="IPR046896">
    <property type="entry name" value="Cup1-like_N"/>
</dbReference>
<dbReference type="AlphaFoldDB" id="A0A3N4LPK4"/>
<reference evidence="3 4" key="1">
    <citation type="journal article" date="2018" name="Nat. Ecol. Evol.">
        <title>Pezizomycetes genomes reveal the molecular basis of ectomycorrhizal truffle lifestyle.</title>
        <authorList>
            <person name="Murat C."/>
            <person name="Payen T."/>
            <person name="Noel B."/>
            <person name="Kuo A."/>
            <person name="Morin E."/>
            <person name="Chen J."/>
            <person name="Kohler A."/>
            <person name="Krizsan K."/>
            <person name="Balestrini R."/>
            <person name="Da Silva C."/>
            <person name="Montanini B."/>
            <person name="Hainaut M."/>
            <person name="Levati E."/>
            <person name="Barry K.W."/>
            <person name="Belfiori B."/>
            <person name="Cichocki N."/>
            <person name="Clum A."/>
            <person name="Dockter R.B."/>
            <person name="Fauchery L."/>
            <person name="Guy J."/>
            <person name="Iotti M."/>
            <person name="Le Tacon F."/>
            <person name="Lindquist E.A."/>
            <person name="Lipzen A."/>
            <person name="Malagnac F."/>
            <person name="Mello A."/>
            <person name="Molinier V."/>
            <person name="Miyauchi S."/>
            <person name="Poulain J."/>
            <person name="Riccioni C."/>
            <person name="Rubini A."/>
            <person name="Sitrit Y."/>
            <person name="Splivallo R."/>
            <person name="Traeger S."/>
            <person name="Wang M."/>
            <person name="Zifcakova L."/>
            <person name="Wipf D."/>
            <person name="Zambonelli A."/>
            <person name="Paolocci F."/>
            <person name="Nowrousian M."/>
            <person name="Ottonello S."/>
            <person name="Baldrian P."/>
            <person name="Spatafora J.W."/>
            <person name="Henrissat B."/>
            <person name="Nagy L.G."/>
            <person name="Aury J.M."/>
            <person name="Wincker P."/>
            <person name="Grigoriev I.V."/>
            <person name="Bonfante P."/>
            <person name="Martin F.M."/>
        </authorList>
    </citation>
    <scope>NUCLEOTIDE SEQUENCE [LARGE SCALE GENOMIC DNA]</scope>
    <source>
        <strain evidence="3 4">ATCC MYA-4762</strain>
    </source>
</reference>
<organism evidence="3 4">
    <name type="scientific">Terfezia boudieri ATCC MYA-4762</name>
    <dbReference type="NCBI Taxonomy" id="1051890"/>
    <lineage>
        <taxon>Eukaryota</taxon>
        <taxon>Fungi</taxon>
        <taxon>Dikarya</taxon>
        <taxon>Ascomycota</taxon>
        <taxon>Pezizomycotina</taxon>
        <taxon>Pezizomycetes</taxon>
        <taxon>Pezizales</taxon>
        <taxon>Pezizaceae</taxon>
        <taxon>Terfezia</taxon>
    </lineage>
</organism>
<feature type="compositionally biased region" description="Basic residues" evidence="1">
    <location>
        <begin position="351"/>
        <end position="361"/>
    </location>
</feature>
<dbReference type="OrthoDB" id="5521299at2759"/>
<evidence type="ECO:0000259" key="2">
    <source>
        <dbReference type="Pfam" id="PF20263"/>
    </source>
</evidence>
<name>A0A3N4LPK4_9PEZI</name>
<accession>A0A3N4LPK4</accession>
<gene>
    <name evidence="3" type="ORF">L211DRAFT_868684</name>
</gene>
<dbReference type="EMBL" id="ML121547">
    <property type="protein sequence ID" value="RPB23232.1"/>
    <property type="molecule type" value="Genomic_DNA"/>
</dbReference>
<dbReference type="Pfam" id="PF20263">
    <property type="entry name" value="LYRM2-like"/>
    <property type="match status" value="1"/>
</dbReference>
<evidence type="ECO:0000256" key="1">
    <source>
        <dbReference type="SAM" id="MobiDB-lite"/>
    </source>
</evidence>
<evidence type="ECO:0000313" key="4">
    <source>
        <dbReference type="Proteomes" id="UP000267821"/>
    </source>
</evidence>
<feature type="compositionally biased region" description="Acidic residues" evidence="1">
    <location>
        <begin position="249"/>
        <end position="290"/>
    </location>
</feature>
<keyword evidence="4" id="KW-1185">Reference proteome</keyword>
<feature type="region of interest" description="Disordered" evidence="1">
    <location>
        <begin position="247"/>
        <end position="361"/>
    </location>
</feature>
<dbReference type="InParanoid" id="A0A3N4LPK4"/>